<accession>A0A545U9L5</accession>
<feature type="transmembrane region" description="Helical" evidence="1">
    <location>
        <begin position="91"/>
        <end position="115"/>
    </location>
</feature>
<evidence type="ECO:0008006" key="4">
    <source>
        <dbReference type="Google" id="ProtNLM"/>
    </source>
</evidence>
<feature type="transmembrane region" description="Helical" evidence="1">
    <location>
        <begin position="46"/>
        <end position="70"/>
    </location>
</feature>
<evidence type="ECO:0000256" key="1">
    <source>
        <dbReference type="SAM" id="Phobius"/>
    </source>
</evidence>
<protein>
    <recommendedName>
        <fullName evidence="4">Ferric oxidoreductase domain-containing protein</fullName>
    </recommendedName>
</protein>
<feature type="transmembrane region" description="Helical" evidence="1">
    <location>
        <begin position="135"/>
        <end position="156"/>
    </location>
</feature>
<feature type="transmembrane region" description="Helical" evidence="1">
    <location>
        <begin position="191"/>
        <end position="207"/>
    </location>
</feature>
<organism evidence="2 3">
    <name type="scientific">Exilibacterium tricleocarpae</name>
    <dbReference type="NCBI Taxonomy" id="2591008"/>
    <lineage>
        <taxon>Bacteria</taxon>
        <taxon>Pseudomonadati</taxon>
        <taxon>Pseudomonadota</taxon>
        <taxon>Gammaproteobacteria</taxon>
        <taxon>Cellvibrionales</taxon>
        <taxon>Cellvibrionaceae</taxon>
        <taxon>Exilibacterium</taxon>
    </lineage>
</organism>
<proteinExistence type="predicted"/>
<feature type="transmembrane region" description="Helical" evidence="1">
    <location>
        <begin position="12"/>
        <end position="34"/>
    </location>
</feature>
<dbReference type="AlphaFoldDB" id="A0A545U9L5"/>
<evidence type="ECO:0000313" key="3">
    <source>
        <dbReference type="Proteomes" id="UP000319732"/>
    </source>
</evidence>
<dbReference type="Proteomes" id="UP000319732">
    <property type="component" value="Unassembled WGS sequence"/>
</dbReference>
<keyword evidence="1" id="KW-0812">Transmembrane</keyword>
<reference evidence="2 3" key="1">
    <citation type="submission" date="2019-06" db="EMBL/GenBank/DDBJ databases">
        <title>Whole genome sequence for Cellvibrionaceae sp. R142.</title>
        <authorList>
            <person name="Wang G."/>
        </authorList>
    </citation>
    <scope>NUCLEOTIDE SEQUENCE [LARGE SCALE GENOMIC DNA]</scope>
    <source>
        <strain evidence="2 3">R142</strain>
    </source>
</reference>
<keyword evidence="1" id="KW-0472">Membrane</keyword>
<keyword evidence="1" id="KW-1133">Transmembrane helix</keyword>
<dbReference type="RefSeq" id="WP_142902318.1">
    <property type="nucleotide sequence ID" value="NZ_ML660087.1"/>
</dbReference>
<comment type="caution">
    <text evidence="2">The sequence shown here is derived from an EMBL/GenBank/DDBJ whole genome shotgun (WGS) entry which is preliminary data.</text>
</comment>
<gene>
    <name evidence="2" type="ORF">FKG94_01020</name>
</gene>
<feature type="transmembrane region" description="Helical" evidence="1">
    <location>
        <begin position="168"/>
        <end position="185"/>
    </location>
</feature>
<dbReference type="EMBL" id="VHSG01000002">
    <property type="protein sequence ID" value="TQV86166.1"/>
    <property type="molecule type" value="Genomic_DNA"/>
</dbReference>
<sequence length="219" mass="24144">MKNRGRQKVVRLTFFAAALLPLVVWVLYAGAAFVQYLFSPAPPGQMLYLLSKLSGMMAAALIVAQVTLALMRRLPSSPPSLRPTRHLHRTIGLAIAAAVTGHIALFMGAVALRTGTVPWHYLTPVVNGDYYRTSITLGWLALIILAVVIPCGLIMARLKHYNHRALQVHRCAIPAAVIALLHSYLIGTESWLLLILLAIFPVAVWLIRQRHHDTAPEAR</sequence>
<keyword evidence="3" id="KW-1185">Reference proteome</keyword>
<name>A0A545U9L5_9GAMM</name>
<evidence type="ECO:0000313" key="2">
    <source>
        <dbReference type="EMBL" id="TQV86166.1"/>
    </source>
</evidence>